<sequence>MGMFENVIADLLNVSGVRGVYIADPEGTLIESESTIEINEEMSAALVVEIFNRASEIIEKLSADKVDIIAVEGKKFRVLVSRTENFILGVVADIKANYGLLKIEVKKALEKIAMMG</sequence>
<evidence type="ECO:0000313" key="2">
    <source>
        <dbReference type="EMBL" id="HGT82262.1"/>
    </source>
</evidence>
<accession>A0A7J3LZP7</accession>
<dbReference type="InterPro" id="IPR037587">
    <property type="entry name" value="LAMTOR2-like"/>
</dbReference>
<dbReference type="Pfam" id="PF03259">
    <property type="entry name" value="Robl_LC7"/>
    <property type="match status" value="1"/>
</dbReference>
<dbReference type="EMBL" id="DSYZ01000016">
    <property type="protein sequence ID" value="HGT82262.1"/>
    <property type="molecule type" value="Genomic_DNA"/>
</dbReference>
<proteinExistence type="predicted"/>
<name>A0A7J3LZP7_ARCFL</name>
<dbReference type="SMART" id="SM00960">
    <property type="entry name" value="Robl_LC7"/>
    <property type="match status" value="1"/>
</dbReference>
<evidence type="ECO:0000259" key="1">
    <source>
        <dbReference type="SMART" id="SM00960"/>
    </source>
</evidence>
<gene>
    <name evidence="2" type="ORF">ENT52_00805</name>
</gene>
<dbReference type="GO" id="GO:0060090">
    <property type="term" value="F:molecular adaptor activity"/>
    <property type="evidence" value="ECO:0007669"/>
    <property type="project" value="InterPro"/>
</dbReference>
<dbReference type="GO" id="GO:0005085">
    <property type="term" value="F:guanyl-nucleotide exchange factor activity"/>
    <property type="evidence" value="ECO:0007669"/>
    <property type="project" value="InterPro"/>
</dbReference>
<dbReference type="Gene3D" id="3.30.450.30">
    <property type="entry name" value="Dynein light chain 2a, cytoplasmic"/>
    <property type="match status" value="1"/>
</dbReference>
<comment type="caution">
    <text evidence="2">The sequence shown here is derived from an EMBL/GenBank/DDBJ whole genome shotgun (WGS) entry which is preliminary data.</text>
</comment>
<dbReference type="GO" id="GO:0032008">
    <property type="term" value="P:positive regulation of TOR signaling"/>
    <property type="evidence" value="ECO:0007669"/>
    <property type="project" value="InterPro"/>
</dbReference>
<protein>
    <recommendedName>
        <fullName evidence="1">Roadblock/LAMTOR2 domain-containing protein</fullName>
    </recommendedName>
</protein>
<feature type="domain" description="Roadblock/LAMTOR2" evidence="1">
    <location>
        <begin position="4"/>
        <end position="92"/>
    </location>
</feature>
<dbReference type="SUPFAM" id="SSF103196">
    <property type="entry name" value="Roadblock/LC7 domain"/>
    <property type="match status" value="1"/>
</dbReference>
<dbReference type="PANTHER" id="PTHR13323">
    <property type="entry name" value="LATE ENDOSOMAL/LYSOSOMAL MP1 INTERACTING PROTEIN"/>
    <property type="match status" value="1"/>
</dbReference>
<dbReference type="InterPro" id="IPR004942">
    <property type="entry name" value="Roadblock/LAMTOR2_dom"/>
</dbReference>
<dbReference type="AlphaFoldDB" id="A0A7J3LZP7"/>
<reference evidence="2" key="1">
    <citation type="journal article" date="2020" name="mSystems">
        <title>Genome- and Community-Level Interaction Insights into Carbon Utilization and Element Cycling Functions of Hydrothermarchaeota in Hydrothermal Sediment.</title>
        <authorList>
            <person name="Zhou Z."/>
            <person name="Liu Y."/>
            <person name="Xu W."/>
            <person name="Pan J."/>
            <person name="Luo Z.H."/>
            <person name="Li M."/>
        </authorList>
    </citation>
    <scope>NUCLEOTIDE SEQUENCE [LARGE SCALE GENOMIC DNA]</scope>
    <source>
        <strain evidence="2">SpSt-587</strain>
    </source>
</reference>
<organism evidence="2">
    <name type="scientific">Archaeoglobus fulgidus</name>
    <dbReference type="NCBI Taxonomy" id="2234"/>
    <lineage>
        <taxon>Archaea</taxon>
        <taxon>Methanobacteriati</taxon>
        <taxon>Methanobacteriota</taxon>
        <taxon>Archaeoglobi</taxon>
        <taxon>Archaeoglobales</taxon>
        <taxon>Archaeoglobaceae</taxon>
        <taxon>Archaeoglobus</taxon>
    </lineage>
</organism>